<dbReference type="EMBL" id="FR823393">
    <property type="protein sequence ID" value="CBZ55673.1"/>
    <property type="molecule type" value="Genomic_DNA"/>
</dbReference>
<dbReference type="PANTHER" id="PTHR31618">
    <property type="entry name" value="MECHANOSENSITIVE ION CHANNEL PROTEIN 5"/>
    <property type="match status" value="1"/>
</dbReference>
<feature type="compositionally biased region" description="Polar residues" evidence="3">
    <location>
        <begin position="517"/>
        <end position="527"/>
    </location>
</feature>
<feature type="compositionally biased region" description="Basic and acidic residues" evidence="3">
    <location>
        <begin position="673"/>
        <end position="682"/>
    </location>
</feature>
<dbReference type="InterPro" id="IPR016688">
    <property type="entry name" value="MscS-like_plants/fungi"/>
</dbReference>
<keyword evidence="4" id="KW-0472">Membrane</keyword>
<dbReference type="InterPro" id="IPR002048">
    <property type="entry name" value="EF_hand_dom"/>
</dbReference>
<organism evidence="6 7">
    <name type="scientific">Neospora caninum (strain Liverpool)</name>
    <dbReference type="NCBI Taxonomy" id="572307"/>
    <lineage>
        <taxon>Eukaryota</taxon>
        <taxon>Sar</taxon>
        <taxon>Alveolata</taxon>
        <taxon>Apicomplexa</taxon>
        <taxon>Conoidasida</taxon>
        <taxon>Coccidia</taxon>
        <taxon>Eucoccidiorida</taxon>
        <taxon>Eimeriorina</taxon>
        <taxon>Sarcocystidae</taxon>
        <taxon>Neospora</taxon>
    </lineage>
</organism>
<feature type="transmembrane region" description="Helical" evidence="4">
    <location>
        <begin position="246"/>
        <end position="265"/>
    </location>
</feature>
<feature type="region of interest" description="Disordered" evidence="3">
    <location>
        <begin position="1226"/>
        <end position="1457"/>
    </location>
</feature>
<feature type="transmembrane region" description="Helical" evidence="4">
    <location>
        <begin position="426"/>
        <end position="445"/>
    </location>
</feature>
<dbReference type="GO" id="GO:0005886">
    <property type="term" value="C:plasma membrane"/>
    <property type="evidence" value="ECO:0007669"/>
    <property type="project" value="TreeGrafter"/>
</dbReference>
<feature type="region of interest" description="Disordered" evidence="3">
    <location>
        <begin position="513"/>
        <end position="682"/>
    </location>
</feature>
<dbReference type="eggNOG" id="KOG4629">
    <property type="taxonomic scope" value="Eukaryota"/>
</dbReference>
<protein>
    <recommendedName>
        <fullName evidence="5">EF-hand domain-containing protein</fullName>
    </recommendedName>
</protein>
<evidence type="ECO:0000313" key="6">
    <source>
        <dbReference type="EMBL" id="CBZ55673.1"/>
    </source>
</evidence>
<feature type="transmembrane region" description="Helical" evidence="4">
    <location>
        <begin position="1159"/>
        <end position="1184"/>
    </location>
</feature>
<feature type="compositionally biased region" description="Acidic residues" evidence="3">
    <location>
        <begin position="207"/>
        <end position="224"/>
    </location>
</feature>
<feature type="region of interest" description="Disordered" evidence="3">
    <location>
        <begin position="1061"/>
        <end position="1124"/>
    </location>
</feature>
<evidence type="ECO:0000256" key="2">
    <source>
        <dbReference type="ARBA" id="ARBA00008017"/>
    </source>
</evidence>
<name>F0VPM6_NEOCL</name>
<keyword evidence="7" id="KW-1185">Reference proteome</keyword>
<gene>
    <name evidence="6" type="ORF">NCLIV_060970</name>
</gene>
<comment type="subcellular location">
    <subcellularLocation>
        <location evidence="1">Membrane</location>
        <topology evidence="1">Multi-pass membrane protein</topology>
    </subcellularLocation>
</comment>
<dbReference type="GO" id="GO:0006820">
    <property type="term" value="P:monoatomic anion transport"/>
    <property type="evidence" value="ECO:0007669"/>
    <property type="project" value="TreeGrafter"/>
</dbReference>
<feature type="region of interest" description="Disordered" evidence="3">
    <location>
        <begin position="763"/>
        <end position="864"/>
    </location>
</feature>
<dbReference type="PANTHER" id="PTHR31618:SF1">
    <property type="entry name" value="EF-HAND DOMAIN-CONTAINING PROTEIN"/>
    <property type="match status" value="1"/>
</dbReference>
<feature type="transmembrane region" description="Helical" evidence="4">
    <location>
        <begin position="315"/>
        <end position="343"/>
    </location>
</feature>
<feature type="compositionally biased region" description="Polar residues" evidence="3">
    <location>
        <begin position="1099"/>
        <end position="1122"/>
    </location>
</feature>
<feature type="region of interest" description="Disordered" evidence="3">
    <location>
        <begin position="1009"/>
        <end position="1029"/>
    </location>
</feature>
<feature type="compositionally biased region" description="Basic and acidic residues" evidence="3">
    <location>
        <begin position="824"/>
        <end position="843"/>
    </location>
</feature>
<feature type="compositionally biased region" description="Basic and acidic residues" evidence="3">
    <location>
        <begin position="1081"/>
        <end position="1095"/>
    </location>
</feature>
<feature type="domain" description="EF-hand" evidence="5">
    <location>
        <begin position="1492"/>
        <end position="1527"/>
    </location>
</feature>
<dbReference type="Proteomes" id="UP000007494">
    <property type="component" value="Chromosome XII"/>
</dbReference>
<proteinExistence type="inferred from homology"/>
<dbReference type="RefSeq" id="XP_003885699.1">
    <property type="nucleotide sequence ID" value="XM_003885650.1"/>
</dbReference>
<feature type="compositionally biased region" description="Low complexity" evidence="3">
    <location>
        <begin position="555"/>
        <end position="568"/>
    </location>
</feature>
<feature type="transmembrane region" description="Helical" evidence="4">
    <location>
        <begin position="1545"/>
        <end position="1566"/>
    </location>
</feature>
<dbReference type="GeneID" id="13441104"/>
<feature type="compositionally biased region" description="Basic and acidic residues" evidence="3">
    <location>
        <begin position="574"/>
        <end position="597"/>
    </location>
</feature>
<dbReference type="PROSITE" id="PS50222">
    <property type="entry name" value="EF_HAND_2"/>
    <property type="match status" value="1"/>
</dbReference>
<dbReference type="GO" id="GO:0008381">
    <property type="term" value="F:mechanosensitive monoatomic ion channel activity"/>
    <property type="evidence" value="ECO:0007669"/>
    <property type="project" value="TreeGrafter"/>
</dbReference>
<evidence type="ECO:0000259" key="5">
    <source>
        <dbReference type="PROSITE" id="PS50222"/>
    </source>
</evidence>
<dbReference type="GO" id="GO:0005509">
    <property type="term" value="F:calcium ion binding"/>
    <property type="evidence" value="ECO:0007669"/>
    <property type="project" value="InterPro"/>
</dbReference>
<feature type="compositionally biased region" description="Basic and acidic residues" evidence="3">
    <location>
        <begin position="639"/>
        <end position="657"/>
    </location>
</feature>
<feature type="compositionally biased region" description="Low complexity" evidence="3">
    <location>
        <begin position="1277"/>
        <end position="1290"/>
    </location>
</feature>
<dbReference type="OrthoDB" id="332088at2759"/>
<feature type="compositionally biased region" description="Basic and acidic residues" evidence="3">
    <location>
        <begin position="1424"/>
        <end position="1441"/>
    </location>
</feature>
<evidence type="ECO:0000256" key="4">
    <source>
        <dbReference type="SAM" id="Phobius"/>
    </source>
</evidence>
<feature type="compositionally biased region" description="Basic and acidic residues" evidence="3">
    <location>
        <begin position="1398"/>
        <end position="1407"/>
    </location>
</feature>
<dbReference type="InParanoid" id="F0VPM6"/>
<reference evidence="7" key="1">
    <citation type="journal article" date="2012" name="PLoS Pathog.">
        <title>Comparative genomics of the apicomplexan parasites Toxoplasma gondii and Neospora caninum: Coccidia differing in host range and transmission strategy.</title>
        <authorList>
            <person name="Reid A.J."/>
            <person name="Vermont S.J."/>
            <person name="Cotton J.A."/>
            <person name="Harris D."/>
            <person name="Hill-Cawthorne G.A."/>
            <person name="Konen-Waisman S."/>
            <person name="Latham S.M."/>
            <person name="Mourier T."/>
            <person name="Norton R."/>
            <person name="Quail M.A."/>
            <person name="Sanders M."/>
            <person name="Shanmugam D."/>
            <person name="Sohal A."/>
            <person name="Wasmuth J.D."/>
            <person name="Brunk B."/>
            <person name="Grigg M.E."/>
            <person name="Howard J.C."/>
            <person name="Parkinson J."/>
            <person name="Roos D.S."/>
            <person name="Trees A.J."/>
            <person name="Berriman M."/>
            <person name="Pain A."/>
            <person name="Wastling J.M."/>
        </authorList>
    </citation>
    <scope>NUCLEOTIDE SEQUENCE [LARGE SCALE GENOMIC DNA]</scope>
    <source>
        <strain evidence="7">Liverpool</strain>
    </source>
</reference>
<comment type="similarity">
    <text evidence="2">Belongs to the MscS (TC 1.A.23) family.</text>
</comment>
<feature type="compositionally biased region" description="Basic and acidic residues" evidence="3">
    <location>
        <begin position="1351"/>
        <end position="1363"/>
    </location>
</feature>
<evidence type="ECO:0000256" key="3">
    <source>
        <dbReference type="SAM" id="MobiDB-lite"/>
    </source>
</evidence>
<sequence length="1686" mass="186848">MWSARPDVTGQRSIHTAQISGASSIRRDGELMNFRYGPQDGRAIRRTPSESVWSRCRRSGNFSSVMGRLRDSELRSQADLASNTKSFVGSTVSALPVQAEHQRGGREAGFRPFAYRWRHAFSSHVGGGRNGASSLAGDRGIGASSVNASCDYIDVPGAVSRAYSQQGSFLYGPSGPRGPAEGDDAPPGLRAFDLVSKASPSKMIEEQPQDDEKEEPDSDDEERDQSECVRVCRKWMHAVFPDSYPLLWFVIQASVCFVLLLVGLGDGSNSSRSDYALGKLDFHWMPGEDVTDKARPKPHIIGDIDNERLLLNGSLVFICVTLLNLAFWLCTMAVRVVVITGLLNLICYERPAATAFVSTVDPEIFYVAWSVFTYAFWRGHARSSHLVLVPNSQEKTDIEPLTFYRLFGDERFFTEDMLRAINLTNVVYLILSVRRALLALMLFFFELGFLMNMNSQLVNYLTKYARIRKLNVKWSRTSPKEWHRPTQSAASVCSIEDGENRDVFSQEDLMKGEDLHPNTTAQSSLGSMPTFPSVADRQAKPFLKNHVADRPRVRPSASDSSCSSCSPSGVVARDTSREAEPKQLDGRESKETAARDTPEEEGFAAYGNHPKPPETKRQNSDLSTACIPERPSYGQELEQPDKENGRGEDKGEEDMVRGGESFSEEEGEVGRQLAHEWEGGREDEMKSITLSLRLSREDRRRENALFVPPPEDEENETDEARWETRAGRAYDRERQVWNLGNKVAGVWSAAAGLFGFVRNASRTRAGEGPMKGSARRRRNSSLHGLHLRPLFFPSKNRSNDLLDPPNTGRPSQAQRLEALLGEAGEAREERERETERDRGDVDGGKAPPGEGERPPGRGSFFPGLRAHHQRPMSAFRIRHSLTKKRIDQEVSGQGLPRPLKAQSIEATKTSKVQNWLLIQYALHYPPALFIHGRRIALTNKEITGTIAELIFNQLVKENSRPQENQRLNHVGLRVAGEKAPIPSGGLSYRGAANPAASVQRNSKAVLIRDEGRPWYPSDEEDIKTEVEPSFADAPALSAELWHEKRKSRSLACSCSRRERFRDAEGATRGQSEGDTREEDEWGKREERKRGGKGEDWTEDNNPTPLHNTDIFSSQRTRKASGQEQKREQIESICRSFIAWFVFVVQGCPFPLFVVHSIPFFLLCIPGCLFFFFVVVFGSSSCIYLKSASSVLSAHSRPSGSHLLRFLFLVSESSSELEEWDGYDQQNVTEDEETQNSAVPPRKSTESRVVTFASSSLAGASDEPASRPHASAVPPPHSGSSFSASPSSLTPQLQCSPPKTALPVGAGSCPPPPEDSVSALSSRVGVAPALPRRSEEAPPGAGLCLSKAPSSLEERRKDEGEDLRSSGAAWGRNNSTSEVKKTRNTTAAIRGDDAGAPGDKSDEDRKTVAGESTGKRGTRGSQKGKKSEEHTETKPSESRALKFDAAPEQGGEGSSGWCASSSFARHSVESVDEPGTKEKEEAYLGRETIELYLRPEEAEEFMKQVDFAGHGKINAEMFKRAILNIYNARKRLVRGLRSQGSVASTVLRMISLLLWFVCAVVMLLVIGVDMNTVIVSGAAFLSALTVALSYLYQHFVTAVIFVALTNPYNVGDRIRVDGGEILTVRKIRTYTTEFDTVHGRPYSLWMACVEGWGNYRKVLDLRSEVYFYLAKQVSGPELESWINDELL</sequence>
<keyword evidence="4" id="KW-1133">Transmembrane helix</keyword>
<evidence type="ECO:0000313" key="7">
    <source>
        <dbReference type="Proteomes" id="UP000007494"/>
    </source>
</evidence>
<evidence type="ECO:0000256" key="1">
    <source>
        <dbReference type="ARBA" id="ARBA00004141"/>
    </source>
</evidence>
<accession>F0VPM6</accession>
<dbReference type="VEuPathDB" id="ToxoDB:NCLIV_060970"/>
<feature type="region of interest" description="Disordered" evidence="3">
    <location>
        <begin position="170"/>
        <end position="225"/>
    </location>
</feature>
<keyword evidence="4" id="KW-0812">Transmembrane</keyword>